<gene>
    <name evidence="2" type="ORF">OH76DRAFT_1423889</name>
</gene>
<accession>A0A371CIP3</accession>
<keyword evidence="1" id="KW-0472">Membrane</keyword>
<feature type="transmembrane region" description="Helical" evidence="1">
    <location>
        <begin position="88"/>
        <end position="107"/>
    </location>
</feature>
<keyword evidence="1" id="KW-1133">Transmembrane helix</keyword>
<dbReference type="EMBL" id="KZ857583">
    <property type="protein sequence ID" value="RDX40144.1"/>
    <property type="molecule type" value="Genomic_DNA"/>
</dbReference>
<protein>
    <submittedName>
        <fullName evidence="2">Uncharacterized protein</fullName>
    </submittedName>
</protein>
<dbReference type="Proteomes" id="UP000256964">
    <property type="component" value="Unassembled WGS sequence"/>
</dbReference>
<name>A0A371CIP3_9APHY</name>
<evidence type="ECO:0000313" key="3">
    <source>
        <dbReference type="Proteomes" id="UP000256964"/>
    </source>
</evidence>
<keyword evidence="3" id="KW-1185">Reference proteome</keyword>
<keyword evidence="1" id="KW-0812">Transmembrane</keyword>
<proteinExistence type="predicted"/>
<evidence type="ECO:0000313" key="2">
    <source>
        <dbReference type="EMBL" id="RDX40144.1"/>
    </source>
</evidence>
<reference evidence="2 3" key="1">
    <citation type="journal article" date="2018" name="Biotechnol. Biofuels">
        <title>Integrative visual omics of the white-rot fungus Polyporus brumalis exposes the biotechnological potential of its oxidative enzymes for delignifying raw plant biomass.</title>
        <authorList>
            <person name="Miyauchi S."/>
            <person name="Rancon A."/>
            <person name="Drula E."/>
            <person name="Hage H."/>
            <person name="Chaduli D."/>
            <person name="Favel A."/>
            <person name="Grisel S."/>
            <person name="Henrissat B."/>
            <person name="Herpoel-Gimbert I."/>
            <person name="Ruiz-Duenas F.J."/>
            <person name="Chevret D."/>
            <person name="Hainaut M."/>
            <person name="Lin J."/>
            <person name="Wang M."/>
            <person name="Pangilinan J."/>
            <person name="Lipzen A."/>
            <person name="Lesage-Meessen L."/>
            <person name="Navarro D."/>
            <person name="Riley R."/>
            <person name="Grigoriev I.V."/>
            <person name="Zhou S."/>
            <person name="Raouche S."/>
            <person name="Rosso M.N."/>
        </authorList>
    </citation>
    <scope>NUCLEOTIDE SEQUENCE [LARGE SCALE GENOMIC DNA]</scope>
    <source>
        <strain evidence="2 3">BRFM 1820</strain>
    </source>
</reference>
<dbReference type="AlphaFoldDB" id="A0A371CIP3"/>
<organism evidence="2 3">
    <name type="scientific">Lentinus brumalis</name>
    <dbReference type="NCBI Taxonomy" id="2498619"/>
    <lineage>
        <taxon>Eukaryota</taxon>
        <taxon>Fungi</taxon>
        <taxon>Dikarya</taxon>
        <taxon>Basidiomycota</taxon>
        <taxon>Agaricomycotina</taxon>
        <taxon>Agaricomycetes</taxon>
        <taxon>Polyporales</taxon>
        <taxon>Polyporaceae</taxon>
        <taxon>Lentinus</taxon>
    </lineage>
</organism>
<evidence type="ECO:0000256" key="1">
    <source>
        <dbReference type="SAM" id="Phobius"/>
    </source>
</evidence>
<sequence>MLHEHEHDALVRGLGEDDHATPRYFKSLGKKQRNLTSVWCTVVTTAEERDAKISKASNHLETVSIDVIIIGASTQSQDLGAFGFRANVLYFTVILCIMAAFGLAIFMTDAEFLMGDESEVLEAEYYD</sequence>